<feature type="signal peptide" evidence="5">
    <location>
        <begin position="1"/>
        <end position="29"/>
    </location>
</feature>
<comment type="function">
    <text evidence="4">Part of the outer membrane protein assembly complex, which is involved in assembly and insertion of beta-barrel proteins into the outer membrane.</text>
</comment>
<keyword evidence="8" id="KW-1185">Reference proteome</keyword>
<evidence type="ECO:0000256" key="2">
    <source>
        <dbReference type="ARBA" id="ARBA00023136"/>
    </source>
</evidence>
<dbReference type="GO" id="GO:0030674">
    <property type="term" value="F:protein-macromolecule adaptor activity"/>
    <property type="evidence" value="ECO:0007669"/>
    <property type="project" value="TreeGrafter"/>
</dbReference>
<dbReference type="GO" id="GO:1990063">
    <property type="term" value="C:Bam protein complex"/>
    <property type="evidence" value="ECO:0007669"/>
    <property type="project" value="TreeGrafter"/>
</dbReference>
<evidence type="ECO:0000256" key="3">
    <source>
        <dbReference type="ARBA" id="ARBA00023237"/>
    </source>
</evidence>
<keyword evidence="2 4" id="KW-0472">Membrane</keyword>
<evidence type="ECO:0000256" key="4">
    <source>
        <dbReference type="HAMAP-Rule" id="MF_00925"/>
    </source>
</evidence>
<evidence type="ECO:0000313" key="7">
    <source>
        <dbReference type="EMBL" id="MBC3861438.1"/>
    </source>
</evidence>
<dbReference type="HAMAP" id="MF_00925">
    <property type="entry name" value="OM_assembly_BamE"/>
    <property type="match status" value="1"/>
</dbReference>
<dbReference type="RefSeq" id="WP_186911367.1">
    <property type="nucleotide sequence ID" value="NZ_JACOFV010000003.1"/>
</dbReference>
<reference evidence="7" key="1">
    <citation type="submission" date="2020-08" db="EMBL/GenBank/DDBJ databases">
        <title>Novel species isolated from subtropical streams in China.</title>
        <authorList>
            <person name="Lu H."/>
        </authorList>
    </citation>
    <scope>NUCLEOTIDE SEQUENCE</scope>
    <source>
        <strain evidence="7">KACC 12607</strain>
    </source>
</reference>
<comment type="subunit">
    <text evidence="4">Part of the Bam complex.</text>
</comment>
<dbReference type="InterPro" id="IPR007450">
    <property type="entry name" value="BamE_dom"/>
</dbReference>
<comment type="similarity">
    <text evidence="4">Belongs to the BamE family.</text>
</comment>
<name>A0A923HFI7_9BURK</name>
<dbReference type="PANTHER" id="PTHR37482:SF1">
    <property type="entry name" value="OUTER MEMBRANE PROTEIN ASSEMBLY FACTOR BAME"/>
    <property type="match status" value="1"/>
</dbReference>
<dbReference type="Pfam" id="PF04355">
    <property type="entry name" value="BamE"/>
    <property type="match status" value="1"/>
</dbReference>
<evidence type="ECO:0000313" key="8">
    <source>
        <dbReference type="Proteomes" id="UP000634011"/>
    </source>
</evidence>
<sequence length="188" mass="20820">MRLLFSKLIQAPALRLTSLALMLSLTACASKSPLMADQGATANSGVVANTAIGTQVYTPTGVKKFLGYISPYRISVQQGNFVSEEMMAQIKEGMTREQVRFVLGTALLTDMFHEDRWDYPFRLTKPKGEQVTSLVTIYFKNNTVSKFEGGNLPTEKEYLARITESALGLDKVESLNDLDGTPKKKDKK</sequence>
<dbReference type="InterPro" id="IPR026592">
    <property type="entry name" value="BamE"/>
</dbReference>
<keyword evidence="4" id="KW-0449">Lipoprotein</keyword>
<keyword evidence="4" id="KW-0564">Palmitate</keyword>
<gene>
    <name evidence="4" type="primary">bamE</name>
    <name evidence="7" type="ORF">H8K32_04940</name>
</gene>
<dbReference type="AlphaFoldDB" id="A0A923HFI7"/>
<feature type="chain" id="PRO_5037034714" description="Outer membrane protein assembly factor BamE" evidence="5">
    <location>
        <begin position="30"/>
        <end position="188"/>
    </location>
</feature>
<dbReference type="EMBL" id="JACOFV010000003">
    <property type="protein sequence ID" value="MBC3861438.1"/>
    <property type="molecule type" value="Genomic_DNA"/>
</dbReference>
<keyword evidence="3 4" id="KW-0998">Cell outer membrane</keyword>
<dbReference type="Gene3D" id="3.30.1450.10">
    <property type="match status" value="1"/>
</dbReference>
<comment type="subcellular location">
    <subcellularLocation>
        <location evidence="4">Cell outer membrane</location>
        <topology evidence="4">Lipid-anchor</topology>
    </subcellularLocation>
</comment>
<dbReference type="PANTHER" id="PTHR37482">
    <property type="entry name" value="OUTER MEMBRANE PROTEIN ASSEMBLY FACTOR BAME"/>
    <property type="match status" value="1"/>
</dbReference>
<feature type="domain" description="Outer membrane protein assembly factor BamE" evidence="6">
    <location>
        <begin position="79"/>
        <end position="148"/>
    </location>
</feature>
<evidence type="ECO:0000256" key="5">
    <source>
        <dbReference type="SAM" id="SignalP"/>
    </source>
</evidence>
<evidence type="ECO:0000256" key="1">
    <source>
        <dbReference type="ARBA" id="ARBA00022729"/>
    </source>
</evidence>
<evidence type="ECO:0000259" key="6">
    <source>
        <dbReference type="Pfam" id="PF04355"/>
    </source>
</evidence>
<protein>
    <recommendedName>
        <fullName evidence="4">Outer membrane protein assembly factor BamE</fullName>
    </recommendedName>
</protein>
<dbReference type="Proteomes" id="UP000634011">
    <property type="component" value="Unassembled WGS sequence"/>
</dbReference>
<organism evidence="7 8">
    <name type="scientific">Undibacterium jejuense</name>
    <dbReference type="NCBI Taxonomy" id="1344949"/>
    <lineage>
        <taxon>Bacteria</taxon>
        <taxon>Pseudomonadati</taxon>
        <taxon>Pseudomonadota</taxon>
        <taxon>Betaproteobacteria</taxon>
        <taxon>Burkholderiales</taxon>
        <taxon>Oxalobacteraceae</taxon>
        <taxon>Undibacterium</taxon>
    </lineage>
</organism>
<proteinExistence type="inferred from homology"/>
<keyword evidence="1 4" id="KW-0732">Signal</keyword>
<accession>A0A923HFI7</accession>
<comment type="caution">
    <text evidence="7">The sequence shown here is derived from an EMBL/GenBank/DDBJ whole genome shotgun (WGS) entry which is preliminary data.</text>
</comment>
<dbReference type="InterPro" id="IPR037873">
    <property type="entry name" value="BamE-like"/>
</dbReference>
<dbReference type="PROSITE" id="PS51257">
    <property type="entry name" value="PROKAR_LIPOPROTEIN"/>
    <property type="match status" value="1"/>
</dbReference>
<dbReference type="GO" id="GO:0051205">
    <property type="term" value="P:protein insertion into membrane"/>
    <property type="evidence" value="ECO:0007669"/>
    <property type="project" value="UniProtKB-UniRule"/>
</dbReference>
<dbReference type="GO" id="GO:0043165">
    <property type="term" value="P:Gram-negative-bacterium-type cell outer membrane assembly"/>
    <property type="evidence" value="ECO:0007669"/>
    <property type="project" value="UniProtKB-UniRule"/>
</dbReference>